<evidence type="ECO:0000313" key="2">
    <source>
        <dbReference type="Proteomes" id="UP001500840"/>
    </source>
</evidence>
<dbReference type="SUPFAM" id="SSF52540">
    <property type="entry name" value="P-loop containing nucleoside triphosphate hydrolases"/>
    <property type="match status" value="1"/>
</dbReference>
<protein>
    <recommendedName>
        <fullName evidence="3">NACHT domain protein</fullName>
    </recommendedName>
</protein>
<keyword evidence="2" id="KW-1185">Reference proteome</keyword>
<dbReference type="Pfam" id="PF14516">
    <property type="entry name" value="AAA_35"/>
    <property type="match status" value="1"/>
</dbReference>
<dbReference type="EMBL" id="BAABGA010000006">
    <property type="protein sequence ID" value="GAA4444162.1"/>
    <property type="molecule type" value="Genomic_DNA"/>
</dbReference>
<dbReference type="InterPro" id="IPR027417">
    <property type="entry name" value="P-loop_NTPase"/>
</dbReference>
<evidence type="ECO:0008006" key="3">
    <source>
        <dbReference type="Google" id="ProtNLM"/>
    </source>
</evidence>
<reference evidence="2" key="1">
    <citation type="journal article" date="2019" name="Int. J. Syst. Evol. Microbiol.">
        <title>The Global Catalogue of Microorganisms (GCM) 10K type strain sequencing project: providing services to taxonomists for standard genome sequencing and annotation.</title>
        <authorList>
            <consortium name="The Broad Institute Genomics Platform"/>
            <consortium name="The Broad Institute Genome Sequencing Center for Infectious Disease"/>
            <person name="Wu L."/>
            <person name="Ma J."/>
        </authorList>
    </citation>
    <scope>NUCLEOTIDE SEQUENCE [LARGE SCALE GENOMIC DNA]</scope>
    <source>
        <strain evidence="2">JCM 17759</strain>
    </source>
</reference>
<sequence length="534" mass="59938">MNDAVFPTGGDGIHPMLARVGFMDEVWGALSKATPSNLSVIGPRWIGKTVLLKAIADRAVDLDESPYSLVVHWHLGHVCPTTDAEFISGLCRQIHDVMQSHPKDYSDYQKYLKEESFSHLKEITDLLDEGNEPLLMLWDGLDKPLGQENLSVHLWDQMRSIIDGKKHKIVTATRAPLDLLIRNEQASTSEFWNIFDEVYVKPFDEIDRDALLEISNLNLTGGGKTEVTNWTGGHPRLVIELLNRLAAGDYSAPIDNDSVVEAATGMVQEVRRSLHSIWNECPQEVQEAYRTLVQNGEATTQAIGTNTTDALKARGFANVHRNKLKPSCHLMREYLSRTSGDSGSLVRLFKAPDDFRSNIGDVLRIRLGQIPVVDNDLHRWVSNAMLGIPDNPGDCLINLTDIEDKALDLIMNHEIGVDRIVSEDLLEYWRDANHHQNKVVSQLLGQKQRGELLTLSRDDRALQCGLLELLTGSKERVQRRTKSVSMDTYALINAIHCLRNRKMHGYIDPVTLDVAISTMMLCISLLDRLACELS</sequence>
<dbReference type="Proteomes" id="UP001500840">
    <property type="component" value="Unassembled WGS sequence"/>
</dbReference>
<name>A0ABP8M478_9BACT</name>
<dbReference type="RefSeq" id="WP_345318581.1">
    <property type="nucleotide sequence ID" value="NZ_BAABGA010000006.1"/>
</dbReference>
<dbReference type="Gene3D" id="3.40.50.300">
    <property type="entry name" value="P-loop containing nucleotide triphosphate hydrolases"/>
    <property type="match status" value="1"/>
</dbReference>
<proteinExistence type="predicted"/>
<accession>A0ABP8M478</accession>
<organism evidence="1 2">
    <name type="scientific">Novipirellula rosea</name>
    <dbReference type="NCBI Taxonomy" id="1031540"/>
    <lineage>
        <taxon>Bacteria</taxon>
        <taxon>Pseudomonadati</taxon>
        <taxon>Planctomycetota</taxon>
        <taxon>Planctomycetia</taxon>
        <taxon>Pirellulales</taxon>
        <taxon>Pirellulaceae</taxon>
        <taxon>Novipirellula</taxon>
    </lineage>
</organism>
<gene>
    <name evidence="1" type="ORF">GCM10023156_02150</name>
</gene>
<comment type="caution">
    <text evidence="1">The sequence shown here is derived from an EMBL/GenBank/DDBJ whole genome shotgun (WGS) entry which is preliminary data.</text>
</comment>
<evidence type="ECO:0000313" key="1">
    <source>
        <dbReference type="EMBL" id="GAA4444162.1"/>
    </source>
</evidence>